<keyword evidence="6 7" id="KW-0472">Membrane</keyword>
<feature type="transmembrane region" description="Helical" evidence="7">
    <location>
        <begin position="46"/>
        <end position="66"/>
    </location>
</feature>
<dbReference type="NCBIfam" id="NF009070">
    <property type="entry name" value="PRK12405.1"/>
    <property type="match status" value="1"/>
</dbReference>
<dbReference type="Pfam" id="PF02508">
    <property type="entry name" value="Rnf-Nqr"/>
    <property type="match status" value="1"/>
</dbReference>
<feature type="transmembrane region" description="Helical" evidence="7">
    <location>
        <begin position="78"/>
        <end position="99"/>
    </location>
</feature>
<evidence type="ECO:0000256" key="4">
    <source>
        <dbReference type="ARBA" id="ARBA00022967"/>
    </source>
</evidence>
<dbReference type="GO" id="GO:0005886">
    <property type="term" value="C:plasma membrane"/>
    <property type="evidence" value="ECO:0007669"/>
    <property type="project" value="TreeGrafter"/>
</dbReference>
<feature type="transmembrane region" description="Helical" evidence="7">
    <location>
        <begin position="134"/>
        <end position="155"/>
    </location>
</feature>
<evidence type="ECO:0000256" key="1">
    <source>
        <dbReference type="ARBA" id="ARBA00004127"/>
    </source>
</evidence>
<accession>A0A3B1CTG5</accession>
<name>A0A3B1CTG5_9ZZZZ</name>
<evidence type="ECO:0000256" key="7">
    <source>
        <dbReference type="SAM" id="Phobius"/>
    </source>
</evidence>
<reference evidence="8" key="1">
    <citation type="submission" date="2018-06" db="EMBL/GenBank/DDBJ databases">
        <authorList>
            <person name="Zhirakovskaya E."/>
        </authorList>
    </citation>
    <scope>NUCLEOTIDE SEQUENCE</scope>
</reference>
<feature type="transmembrane region" description="Helical" evidence="7">
    <location>
        <begin position="175"/>
        <end position="198"/>
    </location>
</feature>
<sequence>MNHLHQEKVSYWGLIKNGIFKENTIFRLVISLCPSIAVTNSVKNGLLLGVAVLFVQSMVNSTVALLRNFIHPRIRLPIFMLIISGWVTVVDLLMQAYARTAYKEIGLYIEIIVAFASILARAEMFASKNKVGAAFFDGVGSGLGFLVALVLISFFRELLGRGSILGFTIIHTKPLLIMLMPTGGFLVVGLLMGFFNWIDINFYGGKGAGGAGGH</sequence>
<feature type="transmembrane region" description="Helical" evidence="7">
    <location>
        <begin position="105"/>
        <end position="122"/>
    </location>
</feature>
<dbReference type="InterPro" id="IPR003667">
    <property type="entry name" value="NqrDE/RnfAE"/>
</dbReference>
<gene>
    <name evidence="8" type="ORF">MNBD_NITROSPIRAE03-14</name>
</gene>
<proteinExistence type="predicted"/>
<keyword evidence="5 7" id="KW-1133">Transmembrane helix</keyword>
<dbReference type="PIRSF" id="PIRSF006102">
    <property type="entry name" value="NQR_DE"/>
    <property type="match status" value="1"/>
</dbReference>
<keyword evidence="2" id="KW-0813">Transport</keyword>
<evidence type="ECO:0000256" key="3">
    <source>
        <dbReference type="ARBA" id="ARBA00022692"/>
    </source>
</evidence>
<dbReference type="AlphaFoldDB" id="A0A3B1CTG5"/>
<evidence type="ECO:0000256" key="5">
    <source>
        <dbReference type="ARBA" id="ARBA00022989"/>
    </source>
</evidence>
<protein>
    <submittedName>
        <fullName evidence="8">Electron transport complex protein RnfE</fullName>
    </submittedName>
</protein>
<keyword evidence="4" id="KW-1278">Translocase</keyword>
<dbReference type="EMBL" id="UOGI01000213">
    <property type="protein sequence ID" value="VAX33876.1"/>
    <property type="molecule type" value="Genomic_DNA"/>
</dbReference>
<dbReference type="GO" id="GO:0012505">
    <property type="term" value="C:endomembrane system"/>
    <property type="evidence" value="ECO:0007669"/>
    <property type="project" value="UniProtKB-SubCell"/>
</dbReference>
<dbReference type="PANTHER" id="PTHR30586">
    <property type="entry name" value="ELECTRON TRANSPORT COMPLEX PROTEIN RNFE"/>
    <property type="match status" value="1"/>
</dbReference>
<keyword evidence="3 7" id="KW-0812">Transmembrane</keyword>
<evidence type="ECO:0000256" key="6">
    <source>
        <dbReference type="ARBA" id="ARBA00023136"/>
    </source>
</evidence>
<evidence type="ECO:0000256" key="2">
    <source>
        <dbReference type="ARBA" id="ARBA00022448"/>
    </source>
</evidence>
<comment type="subcellular location">
    <subcellularLocation>
        <location evidence="1">Endomembrane system</location>
        <topology evidence="1">Multi-pass membrane protein</topology>
    </subcellularLocation>
</comment>
<organism evidence="8">
    <name type="scientific">hydrothermal vent metagenome</name>
    <dbReference type="NCBI Taxonomy" id="652676"/>
    <lineage>
        <taxon>unclassified sequences</taxon>
        <taxon>metagenomes</taxon>
        <taxon>ecological metagenomes</taxon>
    </lineage>
</organism>
<dbReference type="PANTHER" id="PTHR30586:SF0">
    <property type="entry name" value="ION-TRANSLOCATING OXIDOREDUCTASE COMPLEX SUBUNIT E"/>
    <property type="match status" value="1"/>
</dbReference>
<evidence type="ECO:0000313" key="8">
    <source>
        <dbReference type="EMBL" id="VAX33876.1"/>
    </source>
</evidence>